<gene>
    <name evidence="5" type="ORF">CPT75_17030</name>
</gene>
<dbReference type="Gene3D" id="3.40.50.10420">
    <property type="entry name" value="NagB/RpiA/CoA transferase-like"/>
    <property type="match status" value="1"/>
</dbReference>
<dbReference type="PIRSF" id="PIRSF006806">
    <property type="entry name" value="FTHF_cligase"/>
    <property type="match status" value="1"/>
</dbReference>
<keyword evidence="6" id="KW-1185">Reference proteome</keyword>
<evidence type="ECO:0000256" key="3">
    <source>
        <dbReference type="ARBA" id="ARBA00022840"/>
    </source>
</evidence>
<proteinExistence type="inferred from homology"/>
<comment type="similarity">
    <text evidence="1">Belongs to the 5-formyltetrahydrofolate cyclo-ligase family.</text>
</comment>
<dbReference type="InterPro" id="IPR037171">
    <property type="entry name" value="NagB/RpiA_transferase-like"/>
</dbReference>
<dbReference type="RefSeq" id="WP_110073786.1">
    <property type="nucleotide sequence ID" value="NZ_CM009896.1"/>
</dbReference>
<keyword evidence="2 4" id="KW-0547">Nucleotide-binding</keyword>
<evidence type="ECO:0000256" key="2">
    <source>
        <dbReference type="ARBA" id="ARBA00022741"/>
    </source>
</evidence>
<feature type="binding site" evidence="4">
    <location>
        <begin position="162"/>
        <end position="170"/>
    </location>
    <ligand>
        <name>ATP</name>
        <dbReference type="ChEBI" id="CHEBI:30616"/>
    </ligand>
</feature>
<protein>
    <recommendedName>
        <fullName evidence="7">5-formyltetrahydrofolate cyclo-ligase</fullName>
    </recommendedName>
</protein>
<evidence type="ECO:0000313" key="5">
    <source>
        <dbReference type="EMBL" id="PWT28691.1"/>
    </source>
</evidence>
<reference evidence="5 6" key="1">
    <citation type="submission" date="2017-09" db="EMBL/GenBank/DDBJ databases">
        <title>High-quality draft genome sequence of Butyrivibrio fibrisolvens INBov1, isolated from cow rumen.</title>
        <authorList>
            <person name="Rodriguez Hernaez J."/>
            <person name="Rivarola M."/>
            <person name="Paniego N."/>
            <person name="Cravero S."/>
            <person name="Ceron Cucchi M."/>
            <person name="Martinez M.C."/>
        </authorList>
    </citation>
    <scope>NUCLEOTIDE SEQUENCE [LARGE SCALE GENOMIC DNA]</scope>
    <source>
        <strain evidence="5 6">INBov1</strain>
    </source>
</reference>
<dbReference type="InterPro" id="IPR002698">
    <property type="entry name" value="FTHF_cligase"/>
</dbReference>
<dbReference type="PANTHER" id="PTHR23407:SF1">
    <property type="entry name" value="5-FORMYLTETRAHYDROFOLATE CYCLO-LIGASE"/>
    <property type="match status" value="1"/>
</dbReference>
<accession>A0A317G6G5</accession>
<dbReference type="Proteomes" id="UP000245488">
    <property type="component" value="Chromosome"/>
</dbReference>
<feature type="binding site" evidence="4">
    <location>
        <begin position="3"/>
        <end position="7"/>
    </location>
    <ligand>
        <name>ATP</name>
        <dbReference type="ChEBI" id="CHEBI:30616"/>
    </ligand>
</feature>
<sequence>MDKQDYRKAALARRNAIPEIDRERYSKMIIDKLLESKELNDADNVLVYCSYLSEVDTHALIERLLYKGKRVYCPKVTDPKNGIMEFYEVRGMKDLTEGYHGIPEPVTTDRYVTGEAMHDLDLNHADDIHEPPYHEDTNHTDMLHTDTLMILPGVAFDRDCNRIGYRGGFYDRYIPRIPGAYLIALAFEEQISEDIFPMESHDIKPDAIYTQARIIGHECHEFIK</sequence>
<dbReference type="GO" id="GO:0009396">
    <property type="term" value="P:folic acid-containing compound biosynthetic process"/>
    <property type="evidence" value="ECO:0007669"/>
    <property type="project" value="TreeGrafter"/>
</dbReference>
<dbReference type="GO" id="GO:0005524">
    <property type="term" value="F:ATP binding"/>
    <property type="evidence" value="ECO:0007669"/>
    <property type="project" value="UniProtKB-KW"/>
</dbReference>
<dbReference type="EMBL" id="NXNG01000001">
    <property type="protein sequence ID" value="PWT28691.1"/>
    <property type="molecule type" value="Genomic_DNA"/>
</dbReference>
<evidence type="ECO:0008006" key="7">
    <source>
        <dbReference type="Google" id="ProtNLM"/>
    </source>
</evidence>
<name>A0A317G6G5_BUTFI</name>
<dbReference type="GO" id="GO:0035999">
    <property type="term" value="P:tetrahydrofolate interconversion"/>
    <property type="evidence" value="ECO:0007669"/>
    <property type="project" value="TreeGrafter"/>
</dbReference>
<dbReference type="InterPro" id="IPR024185">
    <property type="entry name" value="FTHF_cligase-like_sf"/>
</dbReference>
<evidence type="ECO:0000256" key="1">
    <source>
        <dbReference type="ARBA" id="ARBA00010638"/>
    </source>
</evidence>
<dbReference type="GO" id="GO:0030272">
    <property type="term" value="F:5-formyltetrahydrofolate cyclo-ligase activity"/>
    <property type="evidence" value="ECO:0007669"/>
    <property type="project" value="TreeGrafter"/>
</dbReference>
<dbReference type="PANTHER" id="PTHR23407">
    <property type="entry name" value="ATPASE INHIBITOR/5-FORMYLTETRAHYDROFOLATE CYCLO-LIGASE"/>
    <property type="match status" value="1"/>
</dbReference>
<dbReference type="SUPFAM" id="SSF100950">
    <property type="entry name" value="NagB/RpiA/CoA transferase-like"/>
    <property type="match status" value="1"/>
</dbReference>
<dbReference type="Pfam" id="PF01812">
    <property type="entry name" value="5-FTHF_cyc-lig"/>
    <property type="match status" value="1"/>
</dbReference>
<feature type="binding site" evidence="4">
    <location>
        <position position="54"/>
    </location>
    <ligand>
        <name>substrate</name>
    </ligand>
</feature>
<dbReference type="AlphaFoldDB" id="A0A317G6G5"/>
<organism evidence="5 6">
    <name type="scientific">Butyrivibrio fibrisolvens</name>
    <dbReference type="NCBI Taxonomy" id="831"/>
    <lineage>
        <taxon>Bacteria</taxon>
        <taxon>Bacillati</taxon>
        <taxon>Bacillota</taxon>
        <taxon>Clostridia</taxon>
        <taxon>Lachnospirales</taxon>
        <taxon>Lachnospiraceae</taxon>
        <taxon>Butyrivibrio</taxon>
    </lineage>
</organism>
<evidence type="ECO:0000256" key="4">
    <source>
        <dbReference type="PIRSR" id="PIRSR006806-1"/>
    </source>
</evidence>
<evidence type="ECO:0000313" key="6">
    <source>
        <dbReference type="Proteomes" id="UP000245488"/>
    </source>
</evidence>
<comment type="caution">
    <text evidence="5">The sequence shown here is derived from an EMBL/GenBank/DDBJ whole genome shotgun (WGS) entry which is preliminary data.</text>
</comment>
<keyword evidence="3 4" id="KW-0067">ATP-binding</keyword>